<feature type="chain" id="PRO_5047138639" evidence="1">
    <location>
        <begin position="20"/>
        <end position="415"/>
    </location>
</feature>
<dbReference type="Proteomes" id="UP001172721">
    <property type="component" value="Unassembled WGS sequence"/>
</dbReference>
<dbReference type="PANTHER" id="PTHR43649">
    <property type="entry name" value="ARABINOSE-BINDING PROTEIN-RELATED"/>
    <property type="match status" value="1"/>
</dbReference>
<keyword evidence="1" id="KW-0732">Signal</keyword>
<dbReference type="PANTHER" id="PTHR43649:SF12">
    <property type="entry name" value="DIACETYLCHITOBIOSE BINDING PROTEIN DASA"/>
    <property type="match status" value="1"/>
</dbReference>
<dbReference type="RefSeq" id="WP_301164091.1">
    <property type="nucleotide sequence ID" value="NZ_JAUHTR010000001.1"/>
</dbReference>
<dbReference type="InterPro" id="IPR006059">
    <property type="entry name" value="SBP"/>
</dbReference>
<dbReference type="Gene3D" id="3.40.190.10">
    <property type="entry name" value="Periplasmic binding protein-like II"/>
    <property type="match status" value="1"/>
</dbReference>
<evidence type="ECO:0000313" key="2">
    <source>
        <dbReference type="EMBL" id="MDN4523024.1"/>
    </source>
</evidence>
<name>A0ABT8HQI5_9BACL</name>
<evidence type="ECO:0000313" key="3">
    <source>
        <dbReference type="Proteomes" id="UP001172721"/>
    </source>
</evidence>
<keyword evidence="3" id="KW-1185">Reference proteome</keyword>
<dbReference type="Pfam" id="PF01547">
    <property type="entry name" value="SBP_bac_1"/>
    <property type="match status" value="1"/>
</dbReference>
<organism evidence="2 3">
    <name type="scientific">Fictibacillus fluitans</name>
    <dbReference type="NCBI Taxonomy" id="3058422"/>
    <lineage>
        <taxon>Bacteria</taxon>
        <taxon>Bacillati</taxon>
        <taxon>Bacillota</taxon>
        <taxon>Bacilli</taxon>
        <taxon>Bacillales</taxon>
        <taxon>Fictibacillaceae</taxon>
        <taxon>Fictibacillus</taxon>
    </lineage>
</organism>
<sequence length="415" mass="46630">MKKLSVAGLVLMLICGMLAGCSWQQTSATGEDKNNVKLWVPFSGPDGPKFEEIVRSYNKSQKKYNVDLQIIPSSEYYKMVNLTLSSKNNLPDLMIMHADRIVDYATKDQLLKTSILTKSKKISAKDYHPKALQASKVNGSTYGIPLDIHPLMFYWNKDLFKKAGLDPNKPPKNAQEFREYAKKLTVPEKSQYGFAVPTVGTQPFLFQTILAQKGGKLYSDGHFNYTSKEALNTLNFERDLIYKDKVSPSGLAIDGDLKLFLQGKNAMHFNGPWMLAQFEDSGMNYGVAPVPQIGEKQQKVWANSHNFVIPKKKEGEKLGAITDFLNYVGNHGMAWAESGQAPASKAVYTSKAFQKLNQQPKVAESFDFAEYPPQVENWGQVSEFLNQEINLVLLGKKDSKKALKDAQRKAEQYLE</sequence>
<comment type="caution">
    <text evidence="2">The sequence shown here is derived from an EMBL/GenBank/DDBJ whole genome shotgun (WGS) entry which is preliminary data.</text>
</comment>
<gene>
    <name evidence="2" type="ORF">QYB97_00980</name>
</gene>
<dbReference type="EMBL" id="JAUHTR010000001">
    <property type="protein sequence ID" value="MDN4523024.1"/>
    <property type="molecule type" value="Genomic_DNA"/>
</dbReference>
<dbReference type="CDD" id="cd14748">
    <property type="entry name" value="PBP2_UgpB"/>
    <property type="match status" value="1"/>
</dbReference>
<dbReference type="SUPFAM" id="SSF53850">
    <property type="entry name" value="Periplasmic binding protein-like II"/>
    <property type="match status" value="1"/>
</dbReference>
<reference evidence="2" key="1">
    <citation type="submission" date="2023-07" db="EMBL/GenBank/DDBJ databases">
        <title>Fictibacillus sp. isolated from freshwater pond.</title>
        <authorList>
            <person name="Kirdat K."/>
            <person name="Bhat A."/>
            <person name="Mourya A."/>
            <person name="Yadav A."/>
        </authorList>
    </citation>
    <scope>NUCLEOTIDE SEQUENCE</scope>
    <source>
        <strain evidence="2">NE201</strain>
    </source>
</reference>
<evidence type="ECO:0000256" key="1">
    <source>
        <dbReference type="SAM" id="SignalP"/>
    </source>
</evidence>
<dbReference type="InterPro" id="IPR050490">
    <property type="entry name" value="Bact_solute-bd_prot1"/>
</dbReference>
<protein>
    <submittedName>
        <fullName evidence="2">ABC transporter substrate-binding protein</fullName>
    </submittedName>
</protein>
<accession>A0ABT8HQI5</accession>
<proteinExistence type="predicted"/>
<feature type="signal peptide" evidence="1">
    <location>
        <begin position="1"/>
        <end position="19"/>
    </location>
</feature>
<dbReference type="PROSITE" id="PS51257">
    <property type="entry name" value="PROKAR_LIPOPROTEIN"/>
    <property type="match status" value="1"/>
</dbReference>